<name>A0A8B7TU57_CASCN</name>
<dbReference type="InterPro" id="IPR012461">
    <property type="entry name" value="SACK1"/>
</dbReference>
<dbReference type="GO" id="GO:0019901">
    <property type="term" value="F:protein kinase binding"/>
    <property type="evidence" value="ECO:0007669"/>
    <property type="project" value="TreeGrafter"/>
</dbReference>
<organism evidence="4">
    <name type="scientific">Castor canadensis</name>
    <name type="common">American beaver</name>
    <dbReference type="NCBI Taxonomy" id="51338"/>
    <lineage>
        <taxon>Eukaryota</taxon>
        <taxon>Metazoa</taxon>
        <taxon>Chordata</taxon>
        <taxon>Craniata</taxon>
        <taxon>Vertebrata</taxon>
        <taxon>Euteleostomi</taxon>
        <taxon>Mammalia</taxon>
        <taxon>Eutheria</taxon>
        <taxon>Euarchontoglires</taxon>
        <taxon>Glires</taxon>
        <taxon>Rodentia</taxon>
        <taxon>Castorimorpha</taxon>
        <taxon>Castoridae</taxon>
        <taxon>Castor</taxon>
    </lineage>
</organism>
<evidence type="ECO:0000313" key="4">
    <source>
        <dbReference type="RefSeq" id="XP_020008830.1"/>
    </source>
</evidence>
<dbReference type="GO" id="GO:0016020">
    <property type="term" value="C:membrane"/>
    <property type="evidence" value="ECO:0007669"/>
    <property type="project" value="TreeGrafter"/>
</dbReference>
<dbReference type="RefSeq" id="XP_020008830.1">
    <property type="nucleotide sequence ID" value="XM_020153241.1"/>
</dbReference>
<evidence type="ECO:0000259" key="3">
    <source>
        <dbReference type="Pfam" id="PF07894"/>
    </source>
</evidence>
<feature type="compositionally biased region" description="Polar residues" evidence="2">
    <location>
        <begin position="476"/>
        <end position="495"/>
    </location>
</feature>
<evidence type="ECO:0000256" key="1">
    <source>
        <dbReference type="ARBA" id="ARBA00006937"/>
    </source>
</evidence>
<dbReference type="GO" id="GO:0005737">
    <property type="term" value="C:cytoplasm"/>
    <property type="evidence" value="ECO:0007669"/>
    <property type="project" value="TreeGrafter"/>
</dbReference>
<feature type="region of interest" description="Disordered" evidence="2">
    <location>
        <begin position="607"/>
        <end position="657"/>
    </location>
</feature>
<gene>
    <name evidence="4" type="primary">Fam83b</name>
</gene>
<reference evidence="4" key="1">
    <citation type="submission" date="2025-08" db="UniProtKB">
        <authorList>
            <consortium name="RefSeq"/>
        </authorList>
    </citation>
    <scope>IDENTIFICATION</scope>
    <source>
        <tissue evidence="4">Leukocyte</tissue>
    </source>
</reference>
<feature type="compositionally biased region" description="Low complexity" evidence="2">
    <location>
        <begin position="612"/>
        <end position="629"/>
    </location>
</feature>
<dbReference type="PANTHER" id="PTHR16181">
    <property type="entry name" value="PROTEIN FAM83A-RELATED"/>
    <property type="match status" value="1"/>
</dbReference>
<dbReference type="OrthoDB" id="8443577at2759"/>
<proteinExistence type="inferred from homology"/>
<feature type="domain" description="Scaffolding anchor of CK1" evidence="3">
    <location>
        <begin position="201"/>
        <end position="336"/>
    </location>
</feature>
<dbReference type="Pfam" id="PF07894">
    <property type="entry name" value="SACK1"/>
    <property type="match status" value="1"/>
</dbReference>
<feature type="compositionally biased region" description="Polar residues" evidence="2">
    <location>
        <begin position="761"/>
        <end position="771"/>
    </location>
</feature>
<feature type="region of interest" description="Disordered" evidence="2">
    <location>
        <begin position="804"/>
        <end position="985"/>
    </location>
</feature>
<protein>
    <submittedName>
        <fullName evidence="4">Protein FAM83B</fullName>
    </submittedName>
</protein>
<dbReference type="PANTHER" id="PTHR16181:SF29">
    <property type="entry name" value="PROTEIN FAM83A-RELATED"/>
    <property type="match status" value="1"/>
</dbReference>
<dbReference type="SUPFAM" id="SSF56024">
    <property type="entry name" value="Phospholipase D/nuclease"/>
    <property type="match status" value="1"/>
</dbReference>
<sequence length="1067" mass="119988">MSLVDHPLDSVRKMVCDHKCHVHPCTWQQAACLERVIVAPDAGNALSSYTLRFHLEALADLRAIFNGVGGYGQYGSIQAVIDKSVLRKKPSPKNNESYSLPRVLRDSWKEGTRVGSKQMLLLAAEKSTHIQQFGNTFVATNPCPAAFVLTRDQDGSAEEASSPNMKCACERLCCFLARQKVIFKSRDSNLHRTDMEVCLTRTKVIALVMDIFTDVDIFKEIVEASTRGISVYILLDESNFNHFLNMTEKQGCQIQRLRNIRVRTVKGQGYLSKTGAKFHGKMEQKFLLADCQKVMYGSYSYMWSFEKAHLSMVQMITGQLVESFDEEFRTLYARSCIPSSFAQEESARAKPGKALWENGIYQRSVSSLASVSSQRNLFGRQDKIHKLDSSYFKNRGIYALNEHDKYGIRNHGYKPHFVPNFNGPSTIRHFQPSQVNDNWKRHSYAGEQSETAPYLLLNRALNRPSNPPANWKRPSDSLSVASSSRGAHPSRQNTPAPGFADRLAQRKPTNLPERNSNVRRSFNGTDNHIRFLQQRMPTLEHTTKSFLRNWRIESYLNDNSEATPDSNGSALGDRFEGYESSENLKANALCTHSRLRSSFVFKPTLPEQQEVSSCTTGSSNSTIIGSQGSDTPKEVPDTPTSVQNLTEKPLPESMPKIPTQSVVPKIHTLQVPEKQPAVVNQTTNGHTESSSYIYTTLCVNKQTDNLKNQQNENLLKRRSFPFFDHSKVNLDHGNSKNYVYSTLTRNRIRQPEKPKEDMLKSSKSMHNVTQNMEEEEEDIIKREPPSSTATKSISIAALLDVNKEEPNKELTPKKEVKGSPSFLKKGSQKLRSLLSLTPEKKENLSKNKAPAFYRMCSSSDTLVSEGEENQKPKKSEPKVDSSPRRKRSSSSNSPGSIHKSKEDVAVSSSPGINSPSDESNKIIPSSSPVERKFSEGAGDASAPRFNTEQIQYRDSKEINTVCASERRPTSSPRPKPSELLRSHSTNQRVYSRFEPFCKIESSIQPPGNIPHTTVNRPEVKSTTVGNSYGRSSPVLNYNTGAYHTYQPNENKFRGIMQKFGNFINKNK</sequence>
<evidence type="ECO:0000256" key="2">
    <source>
        <dbReference type="SAM" id="MobiDB-lite"/>
    </source>
</evidence>
<dbReference type="InterPro" id="IPR050944">
    <property type="entry name" value="FAM83"/>
</dbReference>
<feature type="compositionally biased region" description="Polar residues" evidence="2">
    <location>
        <begin position="512"/>
        <end position="526"/>
    </location>
</feature>
<dbReference type="KEGG" id="ccan:109677093"/>
<feature type="compositionally biased region" description="Polar residues" evidence="2">
    <location>
        <begin position="906"/>
        <end position="928"/>
    </location>
</feature>
<feature type="region of interest" description="Disordered" evidence="2">
    <location>
        <begin position="460"/>
        <end position="526"/>
    </location>
</feature>
<dbReference type="AlphaFoldDB" id="A0A8B7TU57"/>
<dbReference type="Gene3D" id="3.30.870.10">
    <property type="entry name" value="Endonuclease Chain A"/>
    <property type="match status" value="1"/>
</dbReference>
<dbReference type="CTD" id="222584"/>
<accession>A0A8B7TU57</accession>
<dbReference type="GO" id="GO:0007165">
    <property type="term" value="P:signal transduction"/>
    <property type="evidence" value="ECO:0007669"/>
    <property type="project" value="TreeGrafter"/>
</dbReference>
<feature type="compositionally biased region" description="Basic and acidic residues" evidence="2">
    <location>
        <begin position="804"/>
        <end position="817"/>
    </location>
</feature>
<feature type="region of interest" description="Disordered" evidence="2">
    <location>
        <begin position="749"/>
        <end position="791"/>
    </location>
</feature>
<feature type="compositionally biased region" description="Basic and acidic residues" evidence="2">
    <location>
        <begin position="749"/>
        <end position="760"/>
    </location>
</feature>
<comment type="similarity">
    <text evidence="1">Belongs to the FAM83 family.</text>
</comment>
<feature type="compositionally biased region" description="Basic and acidic residues" evidence="2">
    <location>
        <begin position="868"/>
        <end position="883"/>
    </location>
</feature>